<dbReference type="InterPro" id="IPR018289">
    <property type="entry name" value="MULE_transposase_dom"/>
</dbReference>
<protein>
    <recommendedName>
        <fullName evidence="1">MULE transposase domain-containing protein</fullName>
    </recommendedName>
</protein>
<evidence type="ECO:0000313" key="3">
    <source>
        <dbReference type="Proteomes" id="UP001457282"/>
    </source>
</evidence>
<dbReference type="AlphaFoldDB" id="A0AAW1VUL1"/>
<name>A0AAW1VUL1_RUBAR</name>
<comment type="caution">
    <text evidence="2">The sequence shown here is derived from an EMBL/GenBank/DDBJ whole genome shotgun (WGS) entry which is preliminary data.</text>
</comment>
<proteinExistence type="predicted"/>
<evidence type="ECO:0000313" key="2">
    <source>
        <dbReference type="EMBL" id="KAK9912069.1"/>
    </source>
</evidence>
<accession>A0AAW1VUL1</accession>
<dbReference type="Proteomes" id="UP001457282">
    <property type="component" value="Unassembled WGS sequence"/>
</dbReference>
<dbReference type="PANTHER" id="PTHR31973:SF199">
    <property type="entry name" value="SWIM-TYPE DOMAIN-CONTAINING PROTEIN"/>
    <property type="match status" value="1"/>
</dbReference>
<keyword evidence="3" id="KW-1185">Reference proteome</keyword>
<feature type="domain" description="MULE transposase" evidence="1">
    <location>
        <begin position="2"/>
        <end position="69"/>
    </location>
</feature>
<organism evidence="2 3">
    <name type="scientific">Rubus argutus</name>
    <name type="common">Southern blackberry</name>
    <dbReference type="NCBI Taxonomy" id="59490"/>
    <lineage>
        <taxon>Eukaryota</taxon>
        <taxon>Viridiplantae</taxon>
        <taxon>Streptophyta</taxon>
        <taxon>Embryophyta</taxon>
        <taxon>Tracheophyta</taxon>
        <taxon>Spermatophyta</taxon>
        <taxon>Magnoliopsida</taxon>
        <taxon>eudicotyledons</taxon>
        <taxon>Gunneridae</taxon>
        <taxon>Pentapetalae</taxon>
        <taxon>rosids</taxon>
        <taxon>fabids</taxon>
        <taxon>Rosales</taxon>
        <taxon>Rosaceae</taxon>
        <taxon>Rosoideae</taxon>
        <taxon>Rosoideae incertae sedis</taxon>
        <taxon>Rubus</taxon>
    </lineage>
</organism>
<dbReference type="PANTHER" id="PTHR31973">
    <property type="entry name" value="POLYPROTEIN, PUTATIVE-RELATED"/>
    <property type="match status" value="1"/>
</dbReference>
<dbReference type="EMBL" id="JBEDUW010000007">
    <property type="protein sequence ID" value="KAK9912069.1"/>
    <property type="molecule type" value="Genomic_DNA"/>
</dbReference>
<dbReference type="Pfam" id="PF10551">
    <property type="entry name" value="MULE"/>
    <property type="match status" value="1"/>
</dbReference>
<gene>
    <name evidence="2" type="ORF">M0R45_035944</name>
</gene>
<evidence type="ECO:0000259" key="1">
    <source>
        <dbReference type="Pfam" id="PF10551"/>
    </source>
</evidence>
<reference evidence="2 3" key="1">
    <citation type="journal article" date="2023" name="G3 (Bethesda)">
        <title>A chromosome-length genome assembly and annotation of blackberry (Rubus argutus, cv. 'Hillquist').</title>
        <authorList>
            <person name="Bruna T."/>
            <person name="Aryal R."/>
            <person name="Dudchenko O."/>
            <person name="Sargent D.J."/>
            <person name="Mead D."/>
            <person name="Buti M."/>
            <person name="Cavallini A."/>
            <person name="Hytonen T."/>
            <person name="Andres J."/>
            <person name="Pham M."/>
            <person name="Weisz D."/>
            <person name="Mascagni F."/>
            <person name="Usai G."/>
            <person name="Natali L."/>
            <person name="Bassil N."/>
            <person name="Fernandez G.E."/>
            <person name="Lomsadze A."/>
            <person name="Armour M."/>
            <person name="Olukolu B."/>
            <person name="Poorten T."/>
            <person name="Britton C."/>
            <person name="Davik J."/>
            <person name="Ashrafi H."/>
            <person name="Aiden E.L."/>
            <person name="Borodovsky M."/>
            <person name="Worthington M."/>
        </authorList>
    </citation>
    <scope>NUCLEOTIDE SEQUENCE [LARGE SCALE GENOMIC DNA]</scope>
    <source>
        <strain evidence="2">PI 553951</strain>
    </source>
</reference>
<sequence length="198" mass="23360">MYPVAFAVVEKETRDAWTWFLKFLKDDLSMSNDYSYTFISDKQIGLLEAVKDIFPNSEHRNCPRHLYNNFKGDGHIGAELKELFWAAARSTTKAWFEKNMDTICVKSSSAWNWLRARPAEQWSRSYFKTEHKCDILLNNHCESYNSKLLEGRKMPILGLLEEMRMNMMIRHANRRCAGMRWKNKVGPRIEKILKKNAD</sequence>